<dbReference type="Proteomes" id="UP000054166">
    <property type="component" value="Unassembled WGS sequence"/>
</dbReference>
<dbReference type="AlphaFoldDB" id="A0A0C3BAL2"/>
<feature type="region of interest" description="Disordered" evidence="1">
    <location>
        <begin position="155"/>
        <end position="202"/>
    </location>
</feature>
<accession>A0A0C3BAL2</accession>
<protein>
    <submittedName>
        <fullName evidence="2">Uncharacterized protein</fullName>
    </submittedName>
</protein>
<evidence type="ECO:0000313" key="2">
    <source>
        <dbReference type="EMBL" id="KIM74372.1"/>
    </source>
</evidence>
<keyword evidence="3" id="KW-1185">Reference proteome</keyword>
<dbReference type="HOGENOM" id="CLU_1355095_0_0_1"/>
<evidence type="ECO:0000313" key="3">
    <source>
        <dbReference type="Proteomes" id="UP000054166"/>
    </source>
</evidence>
<sequence>MLVPSKRKRVDDKPVSYAHELQILKDKLTCPMHVGENKWCWVDPHAPDAAHIPLCLHDLQLWLQYLWKTQHASVANIVCLVLPPTEYFVELCKNKKHTRALSCTPTDPVIQVDHPAASADTTRMNIPSTSKAPNGRGITRQYALFLEFDSDSDEDQHRRKRVKNVRVAGDEESEESIGNQHKRKNALVVRNEENMEPAQLTR</sequence>
<dbReference type="EMBL" id="KN833062">
    <property type="protein sequence ID" value="KIM74372.1"/>
    <property type="molecule type" value="Genomic_DNA"/>
</dbReference>
<gene>
    <name evidence="2" type="ORF">PILCRDRAFT_14518</name>
</gene>
<proteinExistence type="predicted"/>
<reference evidence="3" key="2">
    <citation type="submission" date="2015-01" db="EMBL/GenBank/DDBJ databases">
        <title>Evolutionary Origins and Diversification of the Mycorrhizal Mutualists.</title>
        <authorList>
            <consortium name="DOE Joint Genome Institute"/>
            <consortium name="Mycorrhizal Genomics Consortium"/>
            <person name="Kohler A."/>
            <person name="Kuo A."/>
            <person name="Nagy L.G."/>
            <person name="Floudas D."/>
            <person name="Copeland A."/>
            <person name="Barry K.W."/>
            <person name="Cichocki N."/>
            <person name="Veneault-Fourrey C."/>
            <person name="LaButti K."/>
            <person name="Lindquist E.A."/>
            <person name="Lipzen A."/>
            <person name="Lundell T."/>
            <person name="Morin E."/>
            <person name="Murat C."/>
            <person name="Riley R."/>
            <person name="Ohm R."/>
            <person name="Sun H."/>
            <person name="Tunlid A."/>
            <person name="Henrissat B."/>
            <person name="Grigoriev I.V."/>
            <person name="Hibbett D.S."/>
            <person name="Martin F."/>
        </authorList>
    </citation>
    <scope>NUCLEOTIDE SEQUENCE [LARGE SCALE GENOMIC DNA]</scope>
    <source>
        <strain evidence="3">F 1598</strain>
    </source>
</reference>
<reference evidence="2 3" key="1">
    <citation type="submission" date="2014-04" db="EMBL/GenBank/DDBJ databases">
        <authorList>
            <consortium name="DOE Joint Genome Institute"/>
            <person name="Kuo A."/>
            <person name="Tarkka M."/>
            <person name="Buscot F."/>
            <person name="Kohler A."/>
            <person name="Nagy L.G."/>
            <person name="Floudas D."/>
            <person name="Copeland A."/>
            <person name="Barry K.W."/>
            <person name="Cichocki N."/>
            <person name="Veneault-Fourrey C."/>
            <person name="LaButti K."/>
            <person name="Lindquist E.A."/>
            <person name="Lipzen A."/>
            <person name="Lundell T."/>
            <person name="Morin E."/>
            <person name="Murat C."/>
            <person name="Sun H."/>
            <person name="Tunlid A."/>
            <person name="Henrissat B."/>
            <person name="Grigoriev I.V."/>
            <person name="Hibbett D.S."/>
            <person name="Martin F."/>
            <person name="Nordberg H.P."/>
            <person name="Cantor M.N."/>
            <person name="Hua S.X."/>
        </authorList>
    </citation>
    <scope>NUCLEOTIDE SEQUENCE [LARGE SCALE GENOMIC DNA]</scope>
    <source>
        <strain evidence="2 3">F 1598</strain>
    </source>
</reference>
<dbReference type="InParanoid" id="A0A0C3BAL2"/>
<name>A0A0C3BAL2_PILCF</name>
<dbReference type="OrthoDB" id="2677451at2759"/>
<evidence type="ECO:0000256" key="1">
    <source>
        <dbReference type="SAM" id="MobiDB-lite"/>
    </source>
</evidence>
<organism evidence="2 3">
    <name type="scientific">Piloderma croceum (strain F 1598)</name>
    <dbReference type="NCBI Taxonomy" id="765440"/>
    <lineage>
        <taxon>Eukaryota</taxon>
        <taxon>Fungi</taxon>
        <taxon>Dikarya</taxon>
        <taxon>Basidiomycota</taxon>
        <taxon>Agaricomycotina</taxon>
        <taxon>Agaricomycetes</taxon>
        <taxon>Agaricomycetidae</taxon>
        <taxon>Atheliales</taxon>
        <taxon>Atheliaceae</taxon>
        <taxon>Piloderma</taxon>
    </lineage>
</organism>